<evidence type="ECO:0000313" key="1">
    <source>
        <dbReference type="EMBL" id="MDR7327662.1"/>
    </source>
</evidence>
<dbReference type="RefSeq" id="WP_310425235.1">
    <property type="nucleotide sequence ID" value="NZ_JAVDYC010000001.1"/>
</dbReference>
<reference evidence="1 2" key="1">
    <citation type="submission" date="2023-07" db="EMBL/GenBank/DDBJ databases">
        <title>Sequencing the genomes of 1000 actinobacteria strains.</title>
        <authorList>
            <person name="Klenk H.-P."/>
        </authorList>
    </citation>
    <scope>NUCLEOTIDE SEQUENCE [LARGE SCALE GENOMIC DNA]</scope>
    <source>
        <strain evidence="1 2">DSM 44711</strain>
    </source>
</reference>
<dbReference type="Proteomes" id="UP001183629">
    <property type="component" value="Unassembled WGS sequence"/>
</dbReference>
<comment type="caution">
    <text evidence="1">The sequence shown here is derived from an EMBL/GenBank/DDBJ whole genome shotgun (WGS) entry which is preliminary data.</text>
</comment>
<name>A0AAE3ZZ69_9ACTN</name>
<sequence>MDVNGLLPGARTPADYLRIVDDPRLDDGGLLELARSPYSFVRLAVARQRRAGTAHLLALLDGELTGWDDNKLLFLIAGHPRADRHVLLAVLHRVAGLLNRPGRRPYAAACTLAGRSALTPDEIRTLAHLPGASRRMRRGLNTALAARTTAA</sequence>
<protein>
    <submittedName>
        <fullName evidence="1">Uncharacterized protein</fullName>
    </submittedName>
</protein>
<dbReference type="AlphaFoldDB" id="A0AAE3ZZ69"/>
<dbReference type="EMBL" id="JAVDYC010000001">
    <property type="protein sequence ID" value="MDR7327662.1"/>
    <property type="molecule type" value="Genomic_DNA"/>
</dbReference>
<keyword evidence="2" id="KW-1185">Reference proteome</keyword>
<organism evidence="1 2">
    <name type="scientific">Catenuloplanes niger</name>
    <dbReference type="NCBI Taxonomy" id="587534"/>
    <lineage>
        <taxon>Bacteria</taxon>
        <taxon>Bacillati</taxon>
        <taxon>Actinomycetota</taxon>
        <taxon>Actinomycetes</taxon>
        <taxon>Micromonosporales</taxon>
        <taxon>Micromonosporaceae</taxon>
        <taxon>Catenuloplanes</taxon>
    </lineage>
</organism>
<accession>A0AAE3ZZ69</accession>
<gene>
    <name evidence="1" type="ORF">J2S44_007912</name>
</gene>
<proteinExistence type="predicted"/>
<evidence type="ECO:0000313" key="2">
    <source>
        <dbReference type="Proteomes" id="UP001183629"/>
    </source>
</evidence>